<reference evidence="3" key="1">
    <citation type="journal article" date="2023" name="BMC Genomics">
        <title>Chromosome-level genome assemblies of Cutaneotrichosporon spp. (Trichosporonales, Basidiomycota) reveal imbalanced evolution between nucleotide sequences and chromosome synteny.</title>
        <authorList>
            <person name="Kobayashi Y."/>
            <person name="Kayamori A."/>
            <person name="Aoki K."/>
            <person name="Shiwa Y."/>
            <person name="Matsutani M."/>
            <person name="Fujita N."/>
            <person name="Sugita T."/>
            <person name="Iwasaki W."/>
            <person name="Tanaka N."/>
            <person name="Takashima M."/>
        </authorList>
    </citation>
    <scope>NUCLEOTIDE SEQUENCE</scope>
    <source>
        <strain evidence="3">HIS016</strain>
    </source>
</reference>
<evidence type="ECO:0000313" key="4">
    <source>
        <dbReference type="Proteomes" id="UP001222932"/>
    </source>
</evidence>
<feature type="compositionally biased region" description="Low complexity" evidence="1">
    <location>
        <begin position="256"/>
        <end position="271"/>
    </location>
</feature>
<sequence length="271" mass="29593">MATFCTILWPSAVQFAMIIHAAVWSVVAGVMCALQLKGGHQQALGGVFLYPILFTYCAVWCCKFRSDNFLVSSKADMLATIMWGVSSLVLCIWNTWFCSGPAVAFLMLSLVLSVYVATRNVADRWNNSVHSLALMEDDLSSLELDSYILPMTVHDDNSHSVAPLILRQCVVTEIWRQEQAEAATRDLATLMARNDLASNAQAMADLNRCLKAITETRLGELRHMAPKFAGDAAEDNPTKLTADVLAGHNAVQSGNAAQEQAAVEAQEQPGR</sequence>
<feature type="transmembrane region" description="Helical" evidence="2">
    <location>
        <begin position="77"/>
        <end position="96"/>
    </location>
</feature>
<keyword evidence="4" id="KW-1185">Reference proteome</keyword>
<evidence type="ECO:0000313" key="3">
    <source>
        <dbReference type="EMBL" id="GMK58833.1"/>
    </source>
</evidence>
<dbReference type="EMBL" id="BTCM01000006">
    <property type="protein sequence ID" value="GMK58833.1"/>
    <property type="molecule type" value="Genomic_DNA"/>
</dbReference>
<keyword evidence="2" id="KW-0472">Membrane</keyword>
<gene>
    <name evidence="3" type="ORF">CspeluHIS016_0602750</name>
</gene>
<organism evidence="3 4">
    <name type="scientific">Cutaneotrichosporon spelunceum</name>
    <dbReference type="NCBI Taxonomy" id="1672016"/>
    <lineage>
        <taxon>Eukaryota</taxon>
        <taxon>Fungi</taxon>
        <taxon>Dikarya</taxon>
        <taxon>Basidiomycota</taxon>
        <taxon>Agaricomycotina</taxon>
        <taxon>Tremellomycetes</taxon>
        <taxon>Trichosporonales</taxon>
        <taxon>Trichosporonaceae</taxon>
        <taxon>Cutaneotrichosporon</taxon>
    </lineage>
</organism>
<accession>A0AAD3TY03</accession>
<dbReference type="Proteomes" id="UP001222932">
    <property type="component" value="Unassembled WGS sequence"/>
</dbReference>
<keyword evidence="2" id="KW-1133">Transmembrane helix</keyword>
<protein>
    <recommendedName>
        <fullName evidence="5">Transmembrane protein</fullName>
    </recommendedName>
</protein>
<evidence type="ECO:0000256" key="1">
    <source>
        <dbReference type="SAM" id="MobiDB-lite"/>
    </source>
</evidence>
<evidence type="ECO:0000256" key="2">
    <source>
        <dbReference type="SAM" id="Phobius"/>
    </source>
</evidence>
<reference evidence="3" key="2">
    <citation type="submission" date="2023-06" db="EMBL/GenBank/DDBJ databases">
        <authorList>
            <person name="Kobayashi Y."/>
            <person name="Kayamori A."/>
            <person name="Aoki K."/>
            <person name="Shiwa Y."/>
            <person name="Fujita N."/>
            <person name="Sugita T."/>
            <person name="Iwasaki W."/>
            <person name="Tanaka N."/>
            <person name="Takashima M."/>
        </authorList>
    </citation>
    <scope>NUCLEOTIDE SEQUENCE</scope>
    <source>
        <strain evidence="3">HIS016</strain>
    </source>
</reference>
<proteinExistence type="predicted"/>
<feature type="transmembrane region" description="Helical" evidence="2">
    <location>
        <begin position="48"/>
        <end position="65"/>
    </location>
</feature>
<feature type="region of interest" description="Disordered" evidence="1">
    <location>
        <begin position="250"/>
        <end position="271"/>
    </location>
</feature>
<comment type="caution">
    <text evidence="3">The sequence shown here is derived from an EMBL/GenBank/DDBJ whole genome shotgun (WGS) entry which is preliminary data.</text>
</comment>
<feature type="transmembrane region" description="Helical" evidence="2">
    <location>
        <begin position="12"/>
        <end position="36"/>
    </location>
</feature>
<dbReference type="AlphaFoldDB" id="A0AAD3TY03"/>
<name>A0AAD3TY03_9TREE</name>
<keyword evidence="2" id="KW-0812">Transmembrane</keyword>
<evidence type="ECO:0008006" key="5">
    <source>
        <dbReference type="Google" id="ProtNLM"/>
    </source>
</evidence>